<keyword evidence="2" id="KW-0805">Transcription regulation</keyword>
<gene>
    <name evidence="7" type="ORF">BV394_09870</name>
</gene>
<dbReference type="InterPro" id="IPR036390">
    <property type="entry name" value="WH_DNA-bd_sf"/>
</dbReference>
<keyword evidence="8" id="KW-1185">Reference proteome</keyword>
<keyword evidence="4" id="KW-0804">Transcription</keyword>
<keyword evidence="3" id="KW-0238">DNA-binding</keyword>
<evidence type="ECO:0000256" key="6">
    <source>
        <dbReference type="ARBA" id="ARBA00043141"/>
    </source>
</evidence>
<dbReference type="STRING" id="1267768.BV394_09870"/>
<evidence type="ECO:0000256" key="1">
    <source>
        <dbReference type="ARBA" id="ARBA00009437"/>
    </source>
</evidence>
<dbReference type="InterPro" id="IPR036388">
    <property type="entry name" value="WH-like_DNA-bd_sf"/>
</dbReference>
<accession>A0A1U7DJ89</accession>
<dbReference type="InterPro" id="IPR000847">
    <property type="entry name" value="LysR_HTH_N"/>
</dbReference>
<name>A0A1U7DJ89_9RHOB</name>
<dbReference type="RefSeq" id="WP_076980006.1">
    <property type="nucleotide sequence ID" value="NZ_CP019124.1"/>
</dbReference>
<organism evidence="7 8">
    <name type="scientific">Brevirhabdus pacifica</name>
    <dbReference type="NCBI Taxonomy" id="1267768"/>
    <lineage>
        <taxon>Bacteria</taxon>
        <taxon>Pseudomonadati</taxon>
        <taxon>Pseudomonadota</taxon>
        <taxon>Alphaproteobacteria</taxon>
        <taxon>Rhodobacterales</taxon>
        <taxon>Paracoccaceae</taxon>
        <taxon>Brevirhabdus</taxon>
    </lineage>
</organism>
<dbReference type="AlphaFoldDB" id="A0A1U7DJ89"/>
<evidence type="ECO:0000313" key="7">
    <source>
        <dbReference type="EMBL" id="APX89985.1"/>
    </source>
</evidence>
<dbReference type="Gene3D" id="1.10.10.10">
    <property type="entry name" value="Winged helix-like DNA-binding domain superfamily/Winged helix DNA-binding domain"/>
    <property type="match status" value="1"/>
</dbReference>
<evidence type="ECO:0000256" key="4">
    <source>
        <dbReference type="ARBA" id="ARBA00023163"/>
    </source>
</evidence>
<dbReference type="EMBL" id="CP019124">
    <property type="protein sequence ID" value="APX89985.1"/>
    <property type="molecule type" value="Genomic_DNA"/>
</dbReference>
<evidence type="ECO:0000256" key="2">
    <source>
        <dbReference type="ARBA" id="ARBA00023015"/>
    </source>
</evidence>
<dbReference type="GO" id="GO:0000976">
    <property type="term" value="F:transcription cis-regulatory region binding"/>
    <property type="evidence" value="ECO:0007669"/>
    <property type="project" value="TreeGrafter"/>
</dbReference>
<sequence length="295" mass="32724">MRIDLRQLEMIDAVARLGSLTQAAEALHVTQPAISSQIRKLEEQVGLPLIERDGRGIRLTEPGQSVADHARRAAQLLEDLREDLRQFKSVDKGVLRVAVVSTANYFIPEYIARFRAAHPGVEINLRVANRDEILEILAANESDLAITGQPPDDADLVARPFKENPLVVIAPPGHPLAGRKGVGPRDLVKYPFVTREQGSGTRGVMERAFLEHGLEYSIACVLSSNEAVKQAVQAGLGLAVISRQTIELELETGRLTTLQSDKLSLERQWFLLYRSYRRLSPAALRFRDQLMTPAP</sequence>
<dbReference type="PROSITE" id="PS50931">
    <property type="entry name" value="HTH_LYSR"/>
    <property type="match status" value="1"/>
</dbReference>
<evidence type="ECO:0000256" key="5">
    <source>
        <dbReference type="ARBA" id="ARBA00039279"/>
    </source>
</evidence>
<dbReference type="FunFam" id="1.10.10.10:FF:000001">
    <property type="entry name" value="LysR family transcriptional regulator"/>
    <property type="match status" value="1"/>
</dbReference>
<accession>A0A2M9DAM4</accession>
<dbReference type="Gene3D" id="3.40.190.290">
    <property type="match status" value="1"/>
</dbReference>
<reference evidence="7 8" key="1">
    <citation type="submission" date="2017-01" db="EMBL/GenBank/DDBJ databases">
        <title>Genomic analysis of Xuhuaishuia manganoxidans DY6-4.</title>
        <authorList>
            <person name="Wang X."/>
        </authorList>
    </citation>
    <scope>NUCLEOTIDE SEQUENCE [LARGE SCALE GENOMIC DNA]</scope>
    <source>
        <strain evidence="7 8">DY6-4</strain>
    </source>
</reference>
<dbReference type="GO" id="GO:0003700">
    <property type="term" value="F:DNA-binding transcription factor activity"/>
    <property type="evidence" value="ECO:0007669"/>
    <property type="project" value="InterPro"/>
</dbReference>
<dbReference type="Pfam" id="PF03466">
    <property type="entry name" value="LysR_substrate"/>
    <property type="match status" value="1"/>
</dbReference>
<dbReference type="InterPro" id="IPR005119">
    <property type="entry name" value="LysR_subst-bd"/>
</dbReference>
<evidence type="ECO:0000313" key="8">
    <source>
        <dbReference type="Proteomes" id="UP000187266"/>
    </source>
</evidence>
<protein>
    <recommendedName>
        <fullName evidence="5">HTH-type transcriptional regulator CbbR</fullName>
    </recommendedName>
    <alternativeName>
        <fullName evidence="6">RuBisCO operon transcriptional regulator</fullName>
    </alternativeName>
</protein>
<evidence type="ECO:0000256" key="3">
    <source>
        <dbReference type="ARBA" id="ARBA00023125"/>
    </source>
</evidence>
<dbReference type="Pfam" id="PF00126">
    <property type="entry name" value="HTH_1"/>
    <property type="match status" value="1"/>
</dbReference>
<dbReference type="PANTHER" id="PTHR30126:SF5">
    <property type="entry name" value="HTH-TYPE TRANSCRIPTIONAL ACTIVATOR CMPR"/>
    <property type="match status" value="1"/>
</dbReference>
<dbReference type="PRINTS" id="PR00039">
    <property type="entry name" value="HTHLYSR"/>
</dbReference>
<dbReference type="OrthoDB" id="9803735at2"/>
<dbReference type="Proteomes" id="UP000187266">
    <property type="component" value="Chromosome"/>
</dbReference>
<dbReference type="SUPFAM" id="SSF53850">
    <property type="entry name" value="Periplasmic binding protein-like II"/>
    <property type="match status" value="1"/>
</dbReference>
<comment type="similarity">
    <text evidence="1">Belongs to the LysR transcriptional regulatory family.</text>
</comment>
<dbReference type="SUPFAM" id="SSF46785">
    <property type="entry name" value="Winged helix' DNA-binding domain"/>
    <property type="match status" value="1"/>
</dbReference>
<proteinExistence type="inferred from homology"/>
<dbReference type="CDD" id="cd08419">
    <property type="entry name" value="PBP2_CbbR_RubisCO_like"/>
    <property type="match status" value="1"/>
</dbReference>
<dbReference type="PANTHER" id="PTHR30126">
    <property type="entry name" value="HTH-TYPE TRANSCRIPTIONAL REGULATOR"/>
    <property type="match status" value="1"/>
</dbReference>